<dbReference type="KEGG" id="pseo:OM33_01160"/>
<feature type="domain" description="ATPase dynein-related AAA" evidence="1">
    <location>
        <begin position="78"/>
        <end position="221"/>
    </location>
</feature>
<proteinExistence type="predicted"/>
<dbReference type="OrthoDB" id="9768555at2"/>
<dbReference type="GO" id="GO:0016887">
    <property type="term" value="F:ATP hydrolysis activity"/>
    <property type="evidence" value="ECO:0007669"/>
    <property type="project" value="InterPro"/>
</dbReference>
<dbReference type="SUPFAM" id="SSF52540">
    <property type="entry name" value="P-loop containing nucleoside triphosphate hydrolases"/>
    <property type="match status" value="1"/>
</dbReference>
<evidence type="ECO:0000313" key="3">
    <source>
        <dbReference type="Proteomes" id="UP000030341"/>
    </source>
</evidence>
<organism evidence="2 3">
    <name type="scientific">Pseudoalteromonas piratica</name>
    <dbReference type="NCBI Taxonomy" id="1348114"/>
    <lineage>
        <taxon>Bacteria</taxon>
        <taxon>Pseudomonadati</taxon>
        <taxon>Pseudomonadota</taxon>
        <taxon>Gammaproteobacteria</taxon>
        <taxon>Alteromonadales</taxon>
        <taxon>Pseudoalteromonadaceae</taxon>
        <taxon>Pseudoalteromonas</taxon>
    </lineage>
</organism>
<gene>
    <name evidence="2" type="ORF">OM33_01160</name>
</gene>
<accession>A0A0A7EBH2</accession>
<dbReference type="eggNOG" id="COG0714">
    <property type="taxonomic scope" value="Bacteria"/>
</dbReference>
<keyword evidence="3" id="KW-1185">Reference proteome</keyword>
<evidence type="ECO:0000313" key="2">
    <source>
        <dbReference type="EMBL" id="AIY63919.1"/>
    </source>
</evidence>
<dbReference type="RefSeq" id="WP_038637652.1">
    <property type="nucleotide sequence ID" value="NZ_CP009888.1"/>
</dbReference>
<dbReference type="HOGENOM" id="CLU_065561_0_0_6"/>
<dbReference type="InterPro" id="IPR050764">
    <property type="entry name" value="CbbQ/NirQ/NorQ/GpvN"/>
</dbReference>
<evidence type="ECO:0000259" key="1">
    <source>
        <dbReference type="Pfam" id="PF07728"/>
    </source>
</evidence>
<dbReference type="Proteomes" id="UP000030341">
    <property type="component" value="Chromosome 1"/>
</dbReference>
<sequence length="358" mass="39716">MHSAQRLPAEVQYADELNHLAENDTYKKPQGWKLSPQAVKTFILGSNKAIGNRSIAKKIHGNDALVERAIVTLAGQRGLLLVGEPGTAKSLLSELLAAAISGNSTDTIQGSAGIVEENIRYSWNYALLLKEGPVLDSLVPGPLYRAMKHGRIMRFEEITRCPTEIQDNLIPILSDRILQIPELKQDEDKFLLSQKGFNLIATANLNDRGINEMSSALKRRFNFETMQPLKNIQQQAKLIATQANQQLASAEIEISASDDICQLLATAITDMRTGHVEGLSISPLTNVLSTAEAISVLYSAALESHYFGEQTIRPKYIANYLIGAVCKDNNDDIKRFDDYKNAIKRKRNDLPLWQDFIG</sequence>
<dbReference type="GO" id="GO:0005524">
    <property type="term" value="F:ATP binding"/>
    <property type="evidence" value="ECO:0007669"/>
    <property type="project" value="InterPro"/>
</dbReference>
<dbReference type="PANTHER" id="PTHR42759:SF1">
    <property type="entry name" value="MAGNESIUM-CHELATASE SUBUNIT CHLD"/>
    <property type="match status" value="1"/>
</dbReference>
<dbReference type="EMBL" id="CP009888">
    <property type="protein sequence ID" value="AIY63919.1"/>
    <property type="molecule type" value="Genomic_DNA"/>
</dbReference>
<protein>
    <submittedName>
        <fullName evidence="2">ATPase AAA</fullName>
    </submittedName>
</protein>
<dbReference type="PANTHER" id="PTHR42759">
    <property type="entry name" value="MOXR FAMILY PROTEIN"/>
    <property type="match status" value="1"/>
</dbReference>
<reference evidence="2 3" key="1">
    <citation type="submission" date="2014-11" db="EMBL/GenBank/DDBJ databases">
        <title>Complete Genome Sequence of Pseudoalteromonas sp. Strain OCN003 Isolated from Kaneohe Bay, Oahu, Hawaii.</title>
        <authorList>
            <person name="Beurmann S."/>
            <person name="Videau P."/>
            <person name="Ushijima B."/>
            <person name="Smith A.M."/>
            <person name="Aeby G.S."/>
            <person name="Callahan S.M."/>
            <person name="Belcaid M."/>
        </authorList>
    </citation>
    <scope>NUCLEOTIDE SEQUENCE [LARGE SCALE GENOMIC DNA]</scope>
    <source>
        <strain evidence="2 3">OCN003</strain>
    </source>
</reference>
<dbReference type="Pfam" id="PF07728">
    <property type="entry name" value="AAA_5"/>
    <property type="match status" value="1"/>
</dbReference>
<dbReference type="STRING" id="1348114.OM33_01160"/>
<dbReference type="InterPro" id="IPR027417">
    <property type="entry name" value="P-loop_NTPase"/>
</dbReference>
<dbReference type="Gene3D" id="3.40.50.300">
    <property type="entry name" value="P-loop containing nucleotide triphosphate hydrolases"/>
    <property type="match status" value="1"/>
</dbReference>
<dbReference type="AlphaFoldDB" id="A0A0A7EBH2"/>
<name>A0A0A7EBH2_9GAMM</name>
<dbReference type="InterPro" id="IPR011704">
    <property type="entry name" value="ATPase_dyneun-rel_AAA"/>
</dbReference>